<evidence type="ECO:0000313" key="2">
    <source>
        <dbReference type="EMBL" id="QHT33079.1"/>
    </source>
</evidence>
<protein>
    <submittedName>
        <fullName evidence="2">Uncharacterized protein</fullName>
    </submittedName>
</protein>
<keyword evidence="1" id="KW-0472">Membrane</keyword>
<name>A0A6C0EXQ9_9ZZZZ</name>
<reference evidence="2" key="1">
    <citation type="journal article" date="2020" name="Nature">
        <title>Giant virus diversity and host interactions through global metagenomics.</title>
        <authorList>
            <person name="Schulz F."/>
            <person name="Roux S."/>
            <person name="Paez-Espino D."/>
            <person name="Jungbluth S."/>
            <person name="Walsh D.A."/>
            <person name="Denef V.J."/>
            <person name="McMahon K.D."/>
            <person name="Konstantinidis K.T."/>
            <person name="Eloe-Fadrosh E.A."/>
            <person name="Kyrpides N.C."/>
            <person name="Woyke T."/>
        </authorList>
    </citation>
    <scope>NUCLEOTIDE SEQUENCE</scope>
    <source>
        <strain evidence="2">GVMAG-M-3300009161-34</strain>
    </source>
</reference>
<sequence length="122" mass="14454">MYPCNDDDFGFSWDIDLGWNWNWDSWYGRLLKGMFDITVFIIKMLYSILGYYIMWILLHYVAAHLYPTYCVPFTISGLLLSPFMSSAPHCIALRWLIIEGSNVILTMWIVFGTYAIRCMLRR</sequence>
<feature type="transmembrane region" description="Helical" evidence="1">
    <location>
        <begin position="95"/>
        <end position="116"/>
    </location>
</feature>
<accession>A0A6C0EXQ9</accession>
<keyword evidence="1" id="KW-0812">Transmembrane</keyword>
<feature type="transmembrane region" description="Helical" evidence="1">
    <location>
        <begin position="65"/>
        <end position="83"/>
    </location>
</feature>
<evidence type="ECO:0000256" key="1">
    <source>
        <dbReference type="SAM" id="Phobius"/>
    </source>
</evidence>
<organism evidence="2">
    <name type="scientific">viral metagenome</name>
    <dbReference type="NCBI Taxonomy" id="1070528"/>
    <lineage>
        <taxon>unclassified sequences</taxon>
        <taxon>metagenomes</taxon>
        <taxon>organismal metagenomes</taxon>
    </lineage>
</organism>
<keyword evidence="1" id="KW-1133">Transmembrane helix</keyword>
<dbReference type="EMBL" id="MN738957">
    <property type="protein sequence ID" value="QHT33079.1"/>
    <property type="molecule type" value="Genomic_DNA"/>
</dbReference>
<dbReference type="AlphaFoldDB" id="A0A6C0EXQ9"/>
<feature type="transmembrane region" description="Helical" evidence="1">
    <location>
        <begin position="37"/>
        <end position="58"/>
    </location>
</feature>
<proteinExistence type="predicted"/>